<evidence type="ECO:0000256" key="2">
    <source>
        <dbReference type="SAM" id="SignalP"/>
    </source>
</evidence>
<evidence type="ECO:0000313" key="3">
    <source>
        <dbReference type="EMBL" id="BDY13077.1"/>
    </source>
</evidence>
<dbReference type="RefSeq" id="WP_286336051.1">
    <property type="nucleotide sequence ID" value="NZ_AP027370.1"/>
</dbReference>
<gene>
    <name evidence="3" type="ORF">HCR_13890</name>
</gene>
<evidence type="ECO:0000256" key="1">
    <source>
        <dbReference type="SAM" id="Phobius"/>
    </source>
</evidence>
<dbReference type="PROSITE" id="PS51257">
    <property type="entry name" value="PROKAR_LIPOPROTEIN"/>
    <property type="match status" value="1"/>
</dbReference>
<accession>A0ABN6WVQ9</accession>
<feature type="signal peptide" evidence="2">
    <location>
        <begin position="1"/>
        <end position="22"/>
    </location>
</feature>
<keyword evidence="1" id="KW-1133">Transmembrane helix</keyword>
<evidence type="ECO:0000313" key="4">
    <source>
        <dbReference type="Proteomes" id="UP001321445"/>
    </source>
</evidence>
<organism evidence="3 4">
    <name type="scientific">Hydrogenimonas cancrithermarum</name>
    <dbReference type="NCBI Taxonomy" id="2993563"/>
    <lineage>
        <taxon>Bacteria</taxon>
        <taxon>Pseudomonadati</taxon>
        <taxon>Campylobacterota</taxon>
        <taxon>Epsilonproteobacteria</taxon>
        <taxon>Campylobacterales</taxon>
        <taxon>Hydrogenimonadaceae</taxon>
        <taxon>Hydrogenimonas</taxon>
    </lineage>
</organism>
<sequence length="205" mass="24151">MKRALLLSCMGVLLFLFSGCQSQEQGRPKVLGQENDKLVYAQRMLNRSTQPKTDELKLKKMELQTRKEIEMLHAEKELEIARLKAQSEGSKFQTEKEIALKKVEMERELFLGDQKIKGWMIVLATLFLFLLVWIAYKLFRDHQRQKLRLFEERLRHEKELQERELQARITEKMIEALGSGNLSEVQQQKLLESFSGSNRNLPMKQ</sequence>
<dbReference type="Proteomes" id="UP001321445">
    <property type="component" value="Chromosome"/>
</dbReference>
<keyword evidence="1" id="KW-0472">Membrane</keyword>
<dbReference type="EMBL" id="AP027370">
    <property type="protein sequence ID" value="BDY13077.1"/>
    <property type="molecule type" value="Genomic_DNA"/>
</dbReference>
<feature type="transmembrane region" description="Helical" evidence="1">
    <location>
        <begin position="119"/>
        <end position="139"/>
    </location>
</feature>
<feature type="chain" id="PRO_5045940566" evidence="2">
    <location>
        <begin position="23"/>
        <end position="205"/>
    </location>
</feature>
<reference evidence="3 4" key="1">
    <citation type="submission" date="2023-03" db="EMBL/GenBank/DDBJ databases">
        <title>Description of Hydrogenimonas sp. ISO32.</title>
        <authorList>
            <person name="Mino S."/>
            <person name="Fukazawa S."/>
            <person name="Sawabe T."/>
        </authorList>
    </citation>
    <scope>NUCLEOTIDE SEQUENCE [LARGE SCALE GENOMIC DNA]</scope>
    <source>
        <strain evidence="3 4">ISO32</strain>
    </source>
</reference>
<proteinExistence type="predicted"/>
<keyword evidence="2" id="KW-0732">Signal</keyword>
<name>A0ABN6WVQ9_9BACT</name>
<keyword evidence="4" id="KW-1185">Reference proteome</keyword>
<keyword evidence="1" id="KW-0812">Transmembrane</keyword>
<protein>
    <submittedName>
        <fullName evidence="3">Uncharacterized protein</fullName>
    </submittedName>
</protein>